<sequence>MLPCERYTAALISFPRPPSNGVEIDTRHEWCIKHRDCQRTASCTTMHRLADWERRCGRILLPCPVPIIPMAAKMANQPHHTRQLRSRSANLLPSPVPDRHPVAYHLFHGAARLTGNTRTKSASTTYPNLTYAPKGPPLDLSLPAPTFLHLPLSASPLTSALKSYQQQNCLIPARKSPKSNRTVSHTKSRPFLECQYRRSESNDLDAFHPMRCLVFFPSTSVTRLTQLVAPVHHRWEFWDPYRHQIF</sequence>
<proteinExistence type="predicted"/>
<dbReference type="RefSeq" id="XP_066651769.1">
    <property type="nucleotide sequence ID" value="XM_066804253.1"/>
</dbReference>
<reference evidence="1 2" key="1">
    <citation type="submission" date="2024-04" db="EMBL/GenBank/DDBJ databases">
        <title>Phyllosticta paracitricarpa is synonymous to the EU quarantine fungus P. citricarpa based on phylogenomic analyses.</title>
        <authorList>
            <consortium name="Lawrence Berkeley National Laboratory"/>
            <person name="Van ingen-buijs V.A."/>
            <person name="Van westerhoven A.C."/>
            <person name="Haridas S."/>
            <person name="Skiadas P."/>
            <person name="Martin F."/>
            <person name="Groenewald J.Z."/>
            <person name="Crous P.W."/>
            <person name="Seidl M.F."/>
        </authorList>
    </citation>
    <scope>NUCLEOTIDE SEQUENCE [LARGE SCALE GENOMIC DNA]</scope>
    <source>
        <strain evidence="1 2">CPC 17464</strain>
    </source>
</reference>
<evidence type="ECO:0000313" key="2">
    <source>
        <dbReference type="Proteomes" id="UP001360953"/>
    </source>
</evidence>
<name>A0ABR1LA27_9PEZI</name>
<dbReference type="GeneID" id="92037159"/>
<dbReference type="EMBL" id="JBBPEH010000011">
    <property type="protein sequence ID" value="KAK7532101.1"/>
    <property type="molecule type" value="Genomic_DNA"/>
</dbReference>
<comment type="caution">
    <text evidence="1">The sequence shown here is derived from an EMBL/GenBank/DDBJ whole genome shotgun (WGS) entry which is preliminary data.</text>
</comment>
<keyword evidence="2" id="KW-1185">Reference proteome</keyword>
<evidence type="ECO:0000313" key="1">
    <source>
        <dbReference type="EMBL" id="KAK7532101.1"/>
    </source>
</evidence>
<gene>
    <name evidence="1" type="ORF">J3D65DRAFT_92097</name>
</gene>
<dbReference type="Proteomes" id="UP001360953">
    <property type="component" value="Unassembled WGS sequence"/>
</dbReference>
<accession>A0ABR1LA27</accession>
<organism evidence="1 2">
    <name type="scientific">Phyllosticta citribraziliensis</name>
    <dbReference type="NCBI Taxonomy" id="989973"/>
    <lineage>
        <taxon>Eukaryota</taxon>
        <taxon>Fungi</taxon>
        <taxon>Dikarya</taxon>
        <taxon>Ascomycota</taxon>
        <taxon>Pezizomycotina</taxon>
        <taxon>Dothideomycetes</taxon>
        <taxon>Dothideomycetes incertae sedis</taxon>
        <taxon>Botryosphaeriales</taxon>
        <taxon>Phyllostictaceae</taxon>
        <taxon>Phyllosticta</taxon>
    </lineage>
</organism>
<protein>
    <submittedName>
        <fullName evidence="1">Uncharacterized protein</fullName>
    </submittedName>
</protein>